<evidence type="ECO:0000256" key="23">
    <source>
        <dbReference type="ARBA" id="ARBA00034105"/>
    </source>
</evidence>
<evidence type="ECO:0000256" key="19">
    <source>
        <dbReference type="ARBA" id="ARBA00023288"/>
    </source>
</evidence>
<evidence type="ECO:0000256" key="5">
    <source>
        <dbReference type="ARBA" id="ARBA00004635"/>
    </source>
</evidence>
<evidence type="ECO:0000256" key="9">
    <source>
        <dbReference type="ARBA" id="ARBA00022692"/>
    </source>
</evidence>
<keyword evidence="29" id="KW-1185">Reference proteome</keyword>
<evidence type="ECO:0000256" key="24">
    <source>
        <dbReference type="ARBA" id="ARBA00093501"/>
    </source>
</evidence>
<dbReference type="OrthoDB" id="5917245at2759"/>
<evidence type="ECO:0000313" key="29">
    <source>
        <dbReference type="Proteomes" id="UP000708208"/>
    </source>
</evidence>
<evidence type="ECO:0000256" key="17">
    <source>
        <dbReference type="ARBA" id="ARBA00023203"/>
    </source>
</evidence>
<dbReference type="GO" id="GO:0005543">
    <property type="term" value="F:phospholipid binding"/>
    <property type="evidence" value="ECO:0007669"/>
    <property type="project" value="TreeGrafter"/>
</dbReference>
<dbReference type="GO" id="GO:0002092">
    <property type="term" value="P:positive regulation of receptor internalization"/>
    <property type="evidence" value="ECO:0007669"/>
    <property type="project" value="TreeGrafter"/>
</dbReference>
<dbReference type="FunFam" id="1.20.1270.60:FF:000023">
    <property type="entry name" value="Interacting with PRKCA"/>
    <property type="match status" value="1"/>
</dbReference>
<dbReference type="InterPro" id="IPR030798">
    <property type="entry name" value="Arfaptin_fam"/>
</dbReference>
<comment type="function">
    <text evidence="22">Probable adapter protein that bind to and organize the subcellular localization of a variety of membrane proteins containing some PDZ recognition sequence. Involved in the clustering of various receptors, possibly by acting at the receptor internalization level. Plays a role in synaptic plasticity by regulating the trafficking and internalization of AMPA receptors. May be regulated upon PRKCA activation. May regulate ASIC1/ASIC3 channel. Regulates actin polymerization by inhibiting the actin-nucleating activity of the Arp2/3 complex; the function is competitive with nucleation promoting factors and is linked to neuronal morphology regulation and AMPA receptor (AMPAR) endocytosis. Via interaction with the Arp2/3 complex involved in regulation of synaptic plasicity of excitatory synapses and required for spine shrinkage during long-term depression (LTD). Involved in regulation of astrocyte morphology, antagonistic to Arp2/3 complex activator WASL/N-WASP function.</text>
</comment>
<dbReference type="PROSITE" id="PS50870">
    <property type="entry name" value="AH"/>
    <property type="match status" value="1"/>
</dbReference>
<evidence type="ECO:0000256" key="16">
    <source>
        <dbReference type="ARBA" id="ARBA00023139"/>
    </source>
</evidence>
<dbReference type="GO" id="GO:0032588">
    <property type="term" value="C:trans-Golgi network membrane"/>
    <property type="evidence" value="ECO:0007669"/>
    <property type="project" value="TreeGrafter"/>
</dbReference>
<keyword evidence="15 25" id="KW-0472">Membrane</keyword>
<dbReference type="InterPro" id="IPR010504">
    <property type="entry name" value="AH_dom"/>
</dbReference>
<comment type="caution">
    <text evidence="28">The sequence shown here is derived from an EMBL/GenBank/DDBJ whole genome shotgun (WGS) entry which is preliminary data.</text>
</comment>
<evidence type="ECO:0000256" key="15">
    <source>
        <dbReference type="ARBA" id="ARBA00023136"/>
    </source>
</evidence>
<dbReference type="Pfam" id="PF06456">
    <property type="entry name" value="Arfaptin"/>
    <property type="match status" value="1"/>
</dbReference>
<feature type="transmembrane region" description="Helical" evidence="25">
    <location>
        <begin position="88"/>
        <end position="118"/>
    </location>
</feature>
<keyword evidence="12" id="KW-0106">Calcium</keyword>
<keyword evidence="13 25" id="KW-1133">Transmembrane helix</keyword>
<feature type="transmembrane region" description="Helical" evidence="25">
    <location>
        <begin position="264"/>
        <end position="282"/>
    </location>
</feature>
<evidence type="ECO:0000313" key="28">
    <source>
        <dbReference type="EMBL" id="CAG7832797.1"/>
    </source>
</evidence>
<dbReference type="GO" id="GO:0034315">
    <property type="term" value="P:regulation of Arp2/3 complex-mediated actin nucleation"/>
    <property type="evidence" value="ECO:0007669"/>
    <property type="project" value="TreeGrafter"/>
</dbReference>
<dbReference type="CDD" id="cd07659">
    <property type="entry name" value="BAR_PICK1"/>
    <property type="match status" value="1"/>
</dbReference>
<dbReference type="GO" id="GO:0005856">
    <property type="term" value="C:cytoskeleton"/>
    <property type="evidence" value="ECO:0007669"/>
    <property type="project" value="UniProtKB-SubCell"/>
</dbReference>
<protein>
    <recommendedName>
        <fullName evidence="6">PRKCA-binding protein</fullName>
    </recommendedName>
    <alternativeName>
        <fullName evidence="21">Protein interacting with C kinase 1</fullName>
    </alternativeName>
    <alternativeName>
        <fullName evidence="20">Protein kinase C-alpha-binding protein</fullName>
    </alternativeName>
</protein>
<dbReference type="Pfam" id="PF00335">
    <property type="entry name" value="Tetraspanin"/>
    <property type="match status" value="1"/>
</dbReference>
<dbReference type="PROSITE" id="PS50106">
    <property type="entry name" value="PDZ"/>
    <property type="match status" value="1"/>
</dbReference>
<dbReference type="SMART" id="SM00228">
    <property type="entry name" value="PDZ"/>
    <property type="match status" value="1"/>
</dbReference>
<dbReference type="GO" id="GO:0097062">
    <property type="term" value="P:dendritic spine maintenance"/>
    <property type="evidence" value="ECO:0007669"/>
    <property type="project" value="TreeGrafter"/>
</dbReference>
<evidence type="ECO:0000256" key="11">
    <source>
        <dbReference type="ARBA" id="ARBA00022833"/>
    </source>
</evidence>
<dbReference type="GO" id="GO:0005080">
    <property type="term" value="F:protein kinase C binding"/>
    <property type="evidence" value="ECO:0007669"/>
    <property type="project" value="TreeGrafter"/>
</dbReference>
<dbReference type="PANTHER" id="PTHR12141">
    <property type="entry name" value="ARFAPTIN-RELATED"/>
    <property type="match status" value="1"/>
</dbReference>
<dbReference type="PANTHER" id="PTHR12141:SF1">
    <property type="entry name" value="PRKCA-BINDING PROTEIN"/>
    <property type="match status" value="1"/>
</dbReference>
<dbReference type="GO" id="GO:0006886">
    <property type="term" value="P:intracellular protein transport"/>
    <property type="evidence" value="ECO:0007669"/>
    <property type="project" value="TreeGrafter"/>
</dbReference>
<evidence type="ECO:0000256" key="22">
    <source>
        <dbReference type="ARBA" id="ARBA00033721"/>
    </source>
</evidence>
<comment type="subunit">
    <text evidence="24">Monomer and homodimer. Interacts with CXADR. Interacts presynaptically with the glutamate receptors GRIA2, GRIA3, GRIK3, isoform 3 of GRIA4, isoform A of GRM4, GRM7 and GRM8; with NAPA and NAPB; and with BTG2. The interaction with NAPA and NAPB disrupts the interaction with GRIA2, conducting to the internalization of GRIA2. Interacts with PRKCA; with the amine transporters SLC6A2 and SLC6A3; with the channels ASIC1 and ASIC2; with the GTP-binding proteins ARF1 and ARF3; with the ephrin receptor tyrosine kinases EPHA7, EPHB1 and EPHB2; with ERBB2 and through its PDZ domain with the C-terminal tail of PRLHR. Interacts with UNC5A. Interacts (via AH domain) with NCS1/FREQ; in a calcium-dependent manner. Interacts with F-actin and associates with the ARP2/3 complex. Interacts (via PDZ domain) with ARF1 (activated); the interaction blocks Arp2/3 complex inhibition. Interacts with SORCS3.</text>
</comment>
<dbReference type="InterPro" id="IPR001478">
    <property type="entry name" value="PDZ"/>
</dbReference>
<name>A0A8J2PY97_9HEXA</name>
<dbReference type="GO" id="GO:0005886">
    <property type="term" value="C:plasma membrane"/>
    <property type="evidence" value="ECO:0007669"/>
    <property type="project" value="GOC"/>
</dbReference>
<keyword evidence="18" id="KW-0206">Cytoskeleton</keyword>
<dbReference type="GO" id="GO:0098842">
    <property type="term" value="C:postsynaptic early endosome"/>
    <property type="evidence" value="ECO:0007669"/>
    <property type="project" value="TreeGrafter"/>
</dbReference>
<keyword evidence="19" id="KW-0449">Lipoprotein</keyword>
<dbReference type="GO" id="GO:0043005">
    <property type="term" value="C:neuron projection"/>
    <property type="evidence" value="ECO:0007669"/>
    <property type="project" value="TreeGrafter"/>
</dbReference>
<gene>
    <name evidence="28" type="ORF">AFUS01_LOCUS42465</name>
</gene>
<keyword evidence="9 25" id="KW-0812">Transmembrane</keyword>
<evidence type="ECO:0000259" key="26">
    <source>
        <dbReference type="PROSITE" id="PS50106"/>
    </source>
</evidence>
<evidence type="ECO:0000256" key="18">
    <source>
        <dbReference type="ARBA" id="ARBA00023212"/>
    </source>
</evidence>
<keyword evidence="11" id="KW-0862">Zinc</keyword>
<dbReference type="Proteomes" id="UP000708208">
    <property type="component" value="Unassembled WGS sequence"/>
</dbReference>
<reference evidence="28" key="1">
    <citation type="submission" date="2021-06" db="EMBL/GenBank/DDBJ databases">
        <authorList>
            <person name="Hodson N. C."/>
            <person name="Mongue J. A."/>
            <person name="Jaron S. K."/>
        </authorList>
    </citation>
    <scope>NUCLEOTIDE SEQUENCE</scope>
</reference>
<comment type="subcellular location">
    <subcellularLocation>
        <location evidence="3">Cytoplasm</location>
        <location evidence="3">Cytoskeleton</location>
    </subcellularLocation>
    <subcellularLocation>
        <location evidence="4">Cytoplasm</location>
        <location evidence="4">Perinuclear region</location>
    </subcellularLocation>
    <subcellularLocation>
        <location evidence="5">Membrane</location>
        <topology evidence="5">Lipid-anchor</topology>
    </subcellularLocation>
    <subcellularLocation>
        <location evidence="1">Membrane</location>
        <topology evidence="1">Multi-pass membrane protein</topology>
    </subcellularLocation>
    <subcellularLocation>
        <location evidence="2">Membrane</location>
        <topology evidence="2">Peripheral membrane protein</topology>
    </subcellularLocation>
    <subcellularLocation>
        <location evidence="23">Postsynaptic density</location>
    </subcellularLocation>
</comment>
<sequence length="744" mass="85150">MKKIDNVSTIEFEGTVKSGTVRKYSLSVRKAAVIGDPILPKTWAERRIKNIFIYWIFMFLLAACINGTVLYAFVIIPDIHARQELEKIFLFPELCLTSIIGVEIVIIITCFYAFYVLVFPDETQWKIGNLRWFGFVVLNGYIAFCLFCYGKNTAGLLTRLEKNMNKGLNSNYSLISKRLEQSQLYFYCCGVRSYHSWEQYLPETKSYPQSCCDIEKHRSCEEPLQEMWGGKVVIHQMGCFNYEAILAMAITGIFFFFAGTFEQFLVHRFILILCVSVIFVSGTHTSAVRNKRTFCQVGIRWKSGEEVLLNKFLFIEDIVEELRLGPMAHRNCPHDFYRQYYEFYDHLDPLLPFGGNRDSAMNAYEDRMGLKITTGTVTITKDESTNMIGISIGGGAPNCPCLYIVQVFDNTPASKEGTLQSGDEITGVNTVSVKGKTKVEVAKMIQAIKGEVTIQYNKLHAEASQGKSLDIILKKVKHRLVENLSSTTADALGLSRAILCNDSLVKKLAELQRTEVMYRGMVEHTQRLLRAYLELLRVIKLFGETFAQIGVREPQPRASLAFTQFADYHRQIEKRGVEMVKQLKPVLSDLGTYLYKAIPDTKLTIGKYADAKFEYLSFCLKVKEMDDEEFNYASIQEPLYRVETGNYEYRLVLRCRQEARGRFAQLRSDVQVKLELLDNKHVQDVAAQLQKLSKGLAEFYEEIHRLSKENENLFPVEVDLTDTAFIYDGTLEVLPPDENTDDLE</sequence>
<dbReference type="SMART" id="SM01015">
    <property type="entry name" value="Arfaptin"/>
    <property type="match status" value="1"/>
</dbReference>
<feature type="domain" description="PDZ" evidence="26">
    <location>
        <begin position="376"/>
        <end position="460"/>
    </location>
</feature>
<accession>A0A8J2PY97</accession>
<evidence type="ECO:0000256" key="7">
    <source>
        <dbReference type="ARBA" id="ARBA00022490"/>
    </source>
</evidence>
<dbReference type="InterPro" id="IPR018499">
    <property type="entry name" value="Tetraspanin/Peripherin"/>
</dbReference>
<feature type="transmembrane region" description="Helical" evidence="25">
    <location>
        <begin position="240"/>
        <end position="258"/>
    </location>
</feature>
<feature type="transmembrane region" description="Helical" evidence="25">
    <location>
        <begin position="52"/>
        <end position="76"/>
    </location>
</feature>
<feature type="domain" description="AH" evidence="27">
    <location>
        <begin position="499"/>
        <end position="712"/>
    </location>
</feature>
<dbReference type="GO" id="GO:0046872">
    <property type="term" value="F:metal ion binding"/>
    <property type="evidence" value="ECO:0007669"/>
    <property type="project" value="UniProtKB-KW"/>
</dbReference>
<dbReference type="Pfam" id="PF00595">
    <property type="entry name" value="PDZ"/>
    <property type="match status" value="1"/>
</dbReference>
<keyword evidence="10" id="KW-0479">Metal-binding</keyword>
<dbReference type="GO" id="GO:0014069">
    <property type="term" value="C:postsynaptic density"/>
    <property type="evidence" value="ECO:0007669"/>
    <property type="project" value="UniProtKB-SubCell"/>
</dbReference>
<keyword evidence="8" id="KW-0597">Phosphoprotein</keyword>
<dbReference type="EMBL" id="CAJVCH010567006">
    <property type="protein sequence ID" value="CAG7832797.1"/>
    <property type="molecule type" value="Genomic_DNA"/>
</dbReference>
<dbReference type="GO" id="GO:0019904">
    <property type="term" value="F:protein domain specific binding"/>
    <property type="evidence" value="ECO:0007669"/>
    <property type="project" value="InterPro"/>
</dbReference>
<feature type="transmembrane region" description="Helical" evidence="25">
    <location>
        <begin position="130"/>
        <end position="149"/>
    </location>
</feature>
<evidence type="ECO:0000256" key="1">
    <source>
        <dbReference type="ARBA" id="ARBA00004141"/>
    </source>
</evidence>
<evidence type="ECO:0000256" key="14">
    <source>
        <dbReference type="ARBA" id="ARBA00023018"/>
    </source>
</evidence>
<evidence type="ECO:0000256" key="25">
    <source>
        <dbReference type="SAM" id="Phobius"/>
    </source>
</evidence>
<dbReference type="AlphaFoldDB" id="A0A8J2PY97"/>
<keyword evidence="16" id="KW-0564">Palmitate</keyword>
<keyword evidence="14" id="KW-0770">Synapse</keyword>
<evidence type="ECO:0000256" key="6">
    <source>
        <dbReference type="ARBA" id="ARBA00017975"/>
    </source>
</evidence>
<dbReference type="CDD" id="cd06722">
    <property type="entry name" value="PDZ_PICK1-like"/>
    <property type="match status" value="1"/>
</dbReference>
<evidence type="ECO:0000256" key="10">
    <source>
        <dbReference type="ARBA" id="ARBA00022723"/>
    </source>
</evidence>
<evidence type="ECO:0000256" key="4">
    <source>
        <dbReference type="ARBA" id="ARBA00004556"/>
    </source>
</evidence>
<dbReference type="GO" id="GO:0008021">
    <property type="term" value="C:synaptic vesicle"/>
    <property type="evidence" value="ECO:0007669"/>
    <property type="project" value="TreeGrafter"/>
</dbReference>
<organism evidence="28 29">
    <name type="scientific">Allacma fusca</name>
    <dbReference type="NCBI Taxonomy" id="39272"/>
    <lineage>
        <taxon>Eukaryota</taxon>
        <taxon>Metazoa</taxon>
        <taxon>Ecdysozoa</taxon>
        <taxon>Arthropoda</taxon>
        <taxon>Hexapoda</taxon>
        <taxon>Collembola</taxon>
        <taxon>Symphypleona</taxon>
        <taxon>Sminthuridae</taxon>
        <taxon>Allacma</taxon>
    </lineage>
</organism>
<keyword evidence="7" id="KW-0963">Cytoplasm</keyword>
<dbReference type="GO" id="GO:0048471">
    <property type="term" value="C:perinuclear region of cytoplasm"/>
    <property type="evidence" value="ECO:0007669"/>
    <property type="project" value="UniProtKB-SubCell"/>
</dbReference>
<evidence type="ECO:0000256" key="20">
    <source>
        <dbReference type="ARBA" id="ARBA00031097"/>
    </source>
</evidence>
<evidence type="ECO:0000256" key="8">
    <source>
        <dbReference type="ARBA" id="ARBA00022553"/>
    </source>
</evidence>
<evidence type="ECO:0000256" key="13">
    <source>
        <dbReference type="ARBA" id="ARBA00022989"/>
    </source>
</evidence>
<evidence type="ECO:0000256" key="2">
    <source>
        <dbReference type="ARBA" id="ARBA00004170"/>
    </source>
</evidence>
<evidence type="ECO:0000256" key="12">
    <source>
        <dbReference type="ARBA" id="ARBA00022837"/>
    </source>
</evidence>
<keyword evidence="17" id="KW-0009">Actin-binding</keyword>
<evidence type="ECO:0000256" key="3">
    <source>
        <dbReference type="ARBA" id="ARBA00004245"/>
    </source>
</evidence>
<evidence type="ECO:0000259" key="27">
    <source>
        <dbReference type="PROSITE" id="PS50870"/>
    </source>
</evidence>
<dbReference type="FunFam" id="2.30.42.10:FF:000073">
    <property type="entry name" value="Interacting with PRKCA"/>
    <property type="match status" value="1"/>
</dbReference>
<dbReference type="GO" id="GO:0043113">
    <property type="term" value="P:receptor clustering"/>
    <property type="evidence" value="ECO:0007669"/>
    <property type="project" value="TreeGrafter"/>
</dbReference>
<evidence type="ECO:0000256" key="21">
    <source>
        <dbReference type="ARBA" id="ARBA00032804"/>
    </source>
</evidence>
<proteinExistence type="predicted"/>
<dbReference type="GO" id="GO:0003779">
    <property type="term" value="F:actin binding"/>
    <property type="evidence" value="ECO:0007669"/>
    <property type="project" value="UniProtKB-KW"/>
</dbReference>
<dbReference type="InterPro" id="IPR037959">
    <property type="entry name" value="PICK1_BAR"/>
</dbReference>